<sequence>MTMSANAHPSSNRLDRTAIGYALLFSVPMAVGITLMMLKVVGGPLSAPLVFAPGVVVAAAVFLFVVVAAARGEPD</sequence>
<name>A0A482T802_9EURY</name>
<gene>
    <name evidence="2" type="ORF">ELS19_07860</name>
</gene>
<dbReference type="Proteomes" id="UP000294028">
    <property type="component" value="Unassembled WGS sequence"/>
</dbReference>
<keyword evidence="1" id="KW-1133">Transmembrane helix</keyword>
<evidence type="ECO:0000256" key="1">
    <source>
        <dbReference type="SAM" id="Phobius"/>
    </source>
</evidence>
<proteinExistence type="predicted"/>
<protein>
    <submittedName>
        <fullName evidence="2">Uncharacterized protein</fullName>
    </submittedName>
</protein>
<organism evidence="2 3">
    <name type="scientific">Halogeometricum borinquense</name>
    <dbReference type="NCBI Taxonomy" id="60847"/>
    <lineage>
        <taxon>Archaea</taxon>
        <taxon>Methanobacteriati</taxon>
        <taxon>Methanobacteriota</taxon>
        <taxon>Stenosarchaea group</taxon>
        <taxon>Halobacteria</taxon>
        <taxon>Halobacteriales</taxon>
        <taxon>Haloferacaceae</taxon>
        <taxon>Halogeometricum</taxon>
    </lineage>
</organism>
<keyword evidence="1" id="KW-0812">Transmembrane</keyword>
<dbReference type="EMBL" id="RZHH01000002">
    <property type="protein sequence ID" value="RYJ13890.1"/>
    <property type="molecule type" value="Genomic_DNA"/>
</dbReference>
<accession>A0A482T802</accession>
<dbReference type="AlphaFoldDB" id="A0A482T802"/>
<evidence type="ECO:0000313" key="2">
    <source>
        <dbReference type="EMBL" id="RYJ13890.1"/>
    </source>
</evidence>
<reference evidence="2 3" key="1">
    <citation type="submission" date="2018-12" db="EMBL/GenBank/DDBJ databases">
        <title>Genome analysis provides insights into bioremediation potentialities of Halogeometricum borinquense strain N11.</title>
        <authorList>
            <person name="Najjari A."/>
            <person name="Youssef N."/>
            <person name="Fhoula I."/>
            <person name="Ben Dhia O."/>
            <person name="Mahjoubi M."/>
            <person name="Ouzari H.I."/>
            <person name="Cherif A."/>
        </authorList>
    </citation>
    <scope>NUCLEOTIDE SEQUENCE [LARGE SCALE GENOMIC DNA]</scope>
    <source>
        <strain evidence="2 3">N11</strain>
    </source>
</reference>
<feature type="transmembrane region" description="Helical" evidence="1">
    <location>
        <begin position="50"/>
        <end position="70"/>
    </location>
</feature>
<comment type="caution">
    <text evidence="2">The sequence shown here is derived from an EMBL/GenBank/DDBJ whole genome shotgun (WGS) entry which is preliminary data.</text>
</comment>
<dbReference type="OMA" id="VTVMMTR"/>
<feature type="transmembrane region" description="Helical" evidence="1">
    <location>
        <begin position="21"/>
        <end position="38"/>
    </location>
</feature>
<evidence type="ECO:0000313" key="3">
    <source>
        <dbReference type="Proteomes" id="UP000294028"/>
    </source>
</evidence>
<keyword evidence="1" id="KW-0472">Membrane</keyword>